<evidence type="ECO:0008006" key="3">
    <source>
        <dbReference type="Google" id="ProtNLM"/>
    </source>
</evidence>
<evidence type="ECO:0000313" key="1">
    <source>
        <dbReference type="EMBL" id="GAA4800698.1"/>
    </source>
</evidence>
<accession>A0ABP9BVA2</accession>
<comment type="caution">
    <text evidence="1">The sequence shown here is derived from an EMBL/GenBank/DDBJ whole genome shotgun (WGS) entry which is preliminary data.</text>
</comment>
<dbReference type="Proteomes" id="UP001500187">
    <property type="component" value="Unassembled WGS sequence"/>
</dbReference>
<protein>
    <recommendedName>
        <fullName evidence="3">PqqD family peptide modification chaperone</fullName>
    </recommendedName>
</protein>
<dbReference type="RefSeq" id="WP_345447374.1">
    <property type="nucleotide sequence ID" value="NZ_BAABKP010000007.1"/>
</dbReference>
<gene>
    <name evidence="1" type="ORF">GCM10023352_20990</name>
</gene>
<dbReference type="EMBL" id="BAABKP010000007">
    <property type="protein sequence ID" value="GAA4800698.1"/>
    <property type="molecule type" value="Genomic_DNA"/>
</dbReference>
<keyword evidence="2" id="KW-1185">Reference proteome</keyword>
<organism evidence="1 2">
    <name type="scientific">Rothia endophytica</name>
    <dbReference type="NCBI Taxonomy" id="1324766"/>
    <lineage>
        <taxon>Bacteria</taxon>
        <taxon>Bacillati</taxon>
        <taxon>Actinomycetota</taxon>
        <taxon>Actinomycetes</taxon>
        <taxon>Micrococcales</taxon>
        <taxon>Micrococcaceae</taxon>
        <taxon>Rothia</taxon>
    </lineage>
</organism>
<name>A0ABP9BVA2_9MICC</name>
<reference evidence="2" key="1">
    <citation type="journal article" date="2019" name="Int. J. Syst. Evol. Microbiol.">
        <title>The Global Catalogue of Microorganisms (GCM) 10K type strain sequencing project: providing services to taxonomists for standard genome sequencing and annotation.</title>
        <authorList>
            <consortium name="The Broad Institute Genomics Platform"/>
            <consortium name="The Broad Institute Genome Sequencing Center for Infectious Disease"/>
            <person name="Wu L."/>
            <person name="Ma J."/>
        </authorList>
    </citation>
    <scope>NUCLEOTIDE SEQUENCE [LARGE SCALE GENOMIC DNA]</scope>
    <source>
        <strain evidence="2">JCM 18541</strain>
    </source>
</reference>
<evidence type="ECO:0000313" key="2">
    <source>
        <dbReference type="Proteomes" id="UP001500187"/>
    </source>
</evidence>
<sequence length="389" mass="42268">MRGLLVRPAGVTILLAFEDDNPQLWVDTQRAWAALAPEVIEDAGARIADGERVTVLSSRPADEITQQWGDIANLTVVNSSDPAVAAERLTVDVTLHLLREYAGTAHLLHAAVVGDASSHRALALVAPSGTGKTTAARFLGEHVTYLTDETAVVMPDRSIRPYPKPLSIIEDAQQPKVQHNPADLGLRVIAADDYSFHLHRIVVLNRVKGKKVVPSIEPLPLAEALLTISEQSSGLMITERGLEVLTGLLVETGGAVKLTYSEITDALPLILSLLYQDQDQLPESEAAFTYLPAANFLVNSDTPDLYQRSEGSTGLVCQDRYLVAQGNSLSEVSIYAWDCWEMLAQPLPKTEIHARLQELYGPIPERGFEESLLQLEQAGLLLPVVASPL</sequence>
<proteinExistence type="predicted"/>